<dbReference type="SMART" id="SM00347">
    <property type="entry name" value="HTH_MARR"/>
    <property type="match status" value="1"/>
</dbReference>
<dbReference type="PANTHER" id="PTHR39515">
    <property type="entry name" value="CONSERVED PROTEIN"/>
    <property type="match status" value="1"/>
</dbReference>
<dbReference type="Proteomes" id="UP000562984">
    <property type="component" value="Unassembled WGS sequence"/>
</dbReference>
<dbReference type="Gene3D" id="1.10.10.10">
    <property type="entry name" value="Winged helix-like DNA-binding domain superfamily/Winged helix DNA-binding domain"/>
    <property type="match status" value="1"/>
</dbReference>
<sequence>MDTAQARTFRLQLMALYRRLQSEHVQQLPLGDLRVLGAVDRLTTAAAAPAAGSASPPGPTPSDVAADLHQQRPNIAAAVRRLAADGLLERVPDGTDRRRGRLLLTDLGRDVLHRDRQEREGWLRAAAGQRLSPAEVDTLIAAGELMQRLADTEGTDRTGSAVGKP</sequence>
<feature type="domain" description="HTH marR-type" evidence="2">
    <location>
        <begin position="1"/>
        <end position="148"/>
    </location>
</feature>
<dbReference type="PROSITE" id="PS50995">
    <property type="entry name" value="HTH_MARR_2"/>
    <property type="match status" value="1"/>
</dbReference>
<dbReference type="InterPro" id="IPR036388">
    <property type="entry name" value="WH-like_DNA-bd_sf"/>
</dbReference>
<keyword evidence="4" id="KW-1185">Reference proteome</keyword>
<comment type="caution">
    <text evidence="3">The sequence shown here is derived from an EMBL/GenBank/DDBJ whole genome shotgun (WGS) entry which is preliminary data.</text>
</comment>
<accession>A0A849A819</accession>
<evidence type="ECO:0000313" key="4">
    <source>
        <dbReference type="Proteomes" id="UP000562984"/>
    </source>
</evidence>
<evidence type="ECO:0000259" key="2">
    <source>
        <dbReference type="PROSITE" id="PS50995"/>
    </source>
</evidence>
<dbReference type="InterPro" id="IPR000835">
    <property type="entry name" value="HTH_MarR-typ"/>
</dbReference>
<protein>
    <submittedName>
        <fullName evidence="3">MarR family transcriptional regulator</fullName>
    </submittedName>
</protein>
<dbReference type="InterPro" id="IPR036390">
    <property type="entry name" value="WH_DNA-bd_sf"/>
</dbReference>
<name>A0A849A819_9ACTN</name>
<gene>
    <name evidence="3" type="ORF">HKD39_10655</name>
</gene>
<feature type="region of interest" description="Disordered" evidence="1">
    <location>
        <begin position="47"/>
        <end position="71"/>
    </location>
</feature>
<dbReference type="GO" id="GO:0003700">
    <property type="term" value="F:DNA-binding transcription factor activity"/>
    <property type="evidence" value="ECO:0007669"/>
    <property type="project" value="InterPro"/>
</dbReference>
<organism evidence="3 4">
    <name type="scientific">Nakamurella aerolata</name>
    <dbReference type="NCBI Taxonomy" id="1656892"/>
    <lineage>
        <taxon>Bacteria</taxon>
        <taxon>Bacillati</taxon>
        <taxon>Actinomycetota</taxon>
        <taxon>Actinomycetes</taxon>
        <taxon>Nakamurellales</taxon>
        <taxon>Nakamurellaceae</taxon>
        <taxon>Nakamurella</taxon>
    </lineage>
</organism>
<dbReference type="PANTHER" id="PTHR39515:SF2">
    <property type="entry name" value="HTH-TYPE TRANSCRIPTIONAL REGULATOR RV0880"/>
    <property type="match status" value="1"/>
</dbReference>
<proteinExistence type="predicted"/>
<evidence type="ECO:0000313" key="3">
    <source>
        <dbReference type="EMBL" id="NNG36167.1"/>
    </source>
</evidence>
<dbReference type="EMBL" id="JABEND010000005">
    <property type="protein sequence ID" value="NNG36167.1"/>
    <property type="molecule type" value="Genomic_DNA"/>
</dbReference>
<dbReference type="Gene3D" id="1.10.287.100">
    <property type="match status" value="1"/>
</dbReference>
<reference evidence="3 4" key="1">
    <citation type="submission" date="2020-05" db="EMBL/GenBank/DDBJ databases">
        <title>Nakamurella sp. DB0629 isolated from air conditioner.</title>
        <authorList>
            <person name="Kim D.H."/>
            <person name="Kim D.-U."/>
        </authorList>
    </citation>
    <scope>NUCLEOTIDE SEQUENCE [LARGE SCALE GENOMIC DNA]</scope>
    <source>
        <strain evidence="3 4">DB0629</strain>
    </source>
</reference>
<evidence type="ECO:0000256" key="1">
    <source>
        <dbReference type="SAM" id="MobiDB-lite"/>
    </source>
</evidence>
<dbReference type="Pfam" id="PF12802">
    <property type="entry name" value="MarR_2"/>
    <property type="match status" value="1"/>
</dbReference>
<dbReference type="InterPro" id="IPR052526">
    <property type="entry name" value="HTH-type_Bedaq_tolerance"/>
</dbReference>
<dbReference type="AlphaFoldDB" id="A0A849A819"/>
<dbReference type="RefSeq" id="WP_171199847.1">
    <property type="nucleotide sequence ID" value="NZ_JABEND010000005.1"/>
</dbReference>
<dbReference type="SUPFAM" id="SSF46785">
    <property type="entry name" value="Winged helix' DNA-binding domain"/>
    <property type="match status" value="1"/>
</dbReference>